<keyword evidence="7 12" id="KW-0675">Receptor</keyword>
<keyword evidence="9" id="KW-1071">Ligand-gated ion channel</keyword>
<protein>
    <submittedName>
        <fullName evidence="12">Glutamate receptor ionotropic, NMDA 2A</fullName>
    </submittedName>
</protein>
<feature type="domain" description="Ionotropic glutamate receptor L-glutamate and glycine-binding" evidence="11">
    <location>
        <begin position="130"/>
        <end position="224"/>
    </location>
</feature>
<dbReference type="Pfam" id="PF10613">
    <property type="entry name" value="Lig_chan-Glu_bd"/>
    <property type="match status" value="1"/>
</dbReference>
<proteinExistence type="predicted"/>
<keyword evidence="6" id="KW-0472">Membrane</keyword>
<comment type="caution">
    <text evidence="12">The sequence shown here is derived from an EMBL/GenBank/DDBJ whole genome shotgun (WGS) entry which is preliminary data.</text>
</comment>
<dbReference type="OrthoDB" id="6422573at2759"/>
<keyword evidence="3" id="KW-0812">Transmembrane</keyword>
<gene>
    <name evidence="12" type="primary">grin2a</name>
    <name evidence="12" type="ORF">TNIN_97791</name>
</gene>
<dbReference type="AlphaFoldDB" id="A0A8X6IX02"/>
<keyword evidence="5" id="KW-0406">Ion transport</keyword>
<evidence type="ECO:0000256" key="10">
    <source>
        <dbReference type="ARBA" id="ARBA00023303"/>
    </source>
</evidence>
<dbReference type="InterPro" id="IPR019594">
    <property type="entry name" value="Glu/Gly-bd"/>
</dbReference>
<evidence type="ECO:0000256" key="8">
    <source>
        <dbReference type="ARBA" id="ARBA00023180"/>
    </source>
</evidence>
<reference evidence="12" key="1">
    <citation type="submission" date="2020-08" db="EMBL/GenBank/DDBJ databases">
        <title>Multicomponent nature underlies the extraordinary mechanical properties of spider dragline silk.</title>
        <authorList>
            <person name="Kono N."/>
            <person name="Nakamura H."/>
            <person name="Mori M."/>
            <person name="Yoshida Y."/>
            <person name="Ohtoshi R."/>
            <person name="Malay A.D."/>
            <person name="Moran D.A.P."/>
            <person name="Tomita M."/>
            <person name="Numata K."/>
            <person name="Arakawa K."/>
        </authorList>
    </citation>
    <scope>NUCLEOTIDE SEQUENCE</scope>
</reference>
<evidence type="ECO:0000256" key="3">
    <source>
        <dbReference type="ARBA" id="ARBA00022692"/>
    </source>
</evidence>
<evidence type="ECO:0000256" key="9">
    <source>
        <dbReference type="ARBA" id="ARBA00023286"/>
    </source>
</evidence>
<dbReference type="SUPFAM" id="SSF53850">
    <property type="entry name" value="Periplasmic binding protein-like II"/>
    <property type="match status" value="1"/>
</dbReference>
<keyword evidence="13" id="KW-1185">Reference proteome</keyword>
<keyword evidence="10" id="KW-0407">Ion channel</keyword>
<keyword evidence="8" id="KW-0325">Glycoprotein</keyword>
<evidence type="ECO:0000313" key="13">
    <source>
        <dbReference type="Proteomes" id="UP000886998"/>
    </source>
</evidence>
<dbReference type="EMBL" id="BMAV01027728">
    <property type="protein sequence ID" value="GFS61839.1"/>
    <property type="molecule type" value="Genomic_DNA"/>
</dbReference>
<evidence type="ECO:0000313" key="12">
    <source>
        <dbReference type="EMBL" id="GFS61839.1"/>
    </source>
</evidence>
<sequence>MNRLMEEIERSIKIFVHGLELFLEDPQNHNISLAPHLNCTANSDIKWSKGEHFFKYLRMVSIKEKGGRADLEFNPDGTLKYVELEVMNLNNMGFWEKIGIWTEDGLDIKDIVWPGGSPVPPPGVPEKFNMKITFMEEPPYVNLVPPDNETGECETSRAVRCRVAPRSAIEGFNDLRFDDLYRVEDGVWGVFENNTWNGLVKEILDGNADMVVTSIKINSERQKQRFTLLHGDWEISICR</sequence>
<dbReference type="GO" id="GO:0015276">
    <property type="term" value="F:ligand-gated monoatomic ion channel activity"/>
    <property type="evidence" value="ECO:0007669"/>
    <property type="project" value="InterPro"/>
</dbReference>
<evidence type="ECO:0000256" key="7">
    <source>
        <dbReference type="ARBA" id="ARBA00023170"/>
    </source>
</evidence>
<name>A0A8X6IX02_9ARAC</name>
<evidence type="ECO:0000256" key="1">
    <source>
        <dbReference type="ARBA" id="ARBA00004141"/>
    </source>
</evidence>
<accession>A0A8X6IX02</accession>
<evidence type="ECO:0000256" key="4">
    <source>
        <dbReference type="ARBA" id="ARBA00022989"/>
    </source>
</evidence>
<evidence type="ECO:0000256" key="6">
    <source>
        <dbReference type="ARBA" id="ARBA00023136"/>
    </source>
</evidence>
<keyword evidence="2" id="KW-0813">Transport</keyword>
<dbReference type="GO" id="GO:0016020">
    <property type="term" value="C:membrane"/>
    <property type="evidence" value="ECO:0007669"/>
    <property type="project" value="UniProtKB-SubCell"/>
</dbReference>
<dbReference type="Proteomes" id="UP000886998">
    <property type="component" value="Unassembled WGS sequence"/>
</dbReference>
<comment type="subcellular location">
    <subcellularLocation>
        <location evidence="1">Membrane</location>
        <topology evidence="1">Multi-pass membrane protein</topology>
    </subcellularLocation>
</comment>
<organism evidence="12 13">
    <name type="scientific">Trichonephila inaurata madagascariensis</name>
    <dbReference type="NCBI Taxonomy" id="2747483"/>
    <lineage>
        <taxon>Eukaryota</taxon>
        <taxon>Metazoa</taxon>
        <taxon>Ecdysozoa</taxon>
        <taxon>Arthropoda</taxon>
        <taxon>Chelicerata</taxon>
        <taxon>Arachnida</taxon>
        <taxon>Araneae</taxon>
        <taxon>Araneomorphae</taxon>
        <taxon>Entelegynae</taxon>
        <taxon>Araneoidea</taxon>
        <taxon>Nephilidae</taxon>
        <taxon>Trichonephila</taxon>
        <taxon>Trichonephila inaurata</taxon>
    </lineage>
</organism>
<evidence type="ECO:0000256" key="2">
    <source>
        <dbReference type="ARBA" id="ARBA00022448"/>
    </source>
</evidence>
<evidence type="ECO:0000256" key="5">
    <source>
        <dbReference type="ARBA" id="ARBA00023065"/>
    </source>
</evidence>
<dbReference type="Gene3D" id="3.40.190.10">
    <property type="entry name" value="Periplasmic binding protein-like II"/>
    <property type="match status" value="1"/>
</dbReference>
<dbReference type="Gene3D" id="3.40.50.2300">
    <property type="match status" value="2"/>
</dbReference>
<keyword evidence="4" id="KW-1133">Transmembrane helix</keyword>
<evidence type="ECO:0000259" key="11">
    <source>
        <dbReference type="Pfam" id="PF10613"/>
    </source>
</evidence>